<dbReference type="EMBL" id="AAOF01000004">
    <property type="protein sequence ID" value="EAR22296.1"/>
    <property type="molecule type" value="Genomic_DNA"/>
</dbReference>
<accession>A4BQE1</accession>
<organism evidence="1 2">
    <name type="scientific">Nitrococcus mobilis Nb-231</name>
    <dbReference type="NCBI Taxonomy" id="314278"/>
    <lineage>
        <taxon>Bacteria</taxon>
        <taxon>Pseudomonadati</taxon>
        <taxon>Pseudomonadota</taxon>
        <taxon>Gammaproteobacteria</taxon>
        <taxon>Chromatiales</taxon>
        <taxon>Ectothiorhodospiraceae</taxon>
        <taxon>Nitrococcus</taxon>
    </lineage>
</organism>
<protein>
    <submittedName>
        <fullName evidence="1">Uncharacterized protein</fullName>
    </submittedName>
</protein>
<evidence type="ECO:0000313" key="2">
    <source>
        <dbReference type="Proteomes" id="UP000003374"/>
    </source>
</evidence>
<dbReference type="Gene3D" id="3.40.710.10">
    <property type="entry name" value="DD-peptidase/beta-lactamase superfamily"/>
    <property type="match status" value="1"/>
</dbReference>
<comment type="caution">
    <text evidence="1">The sequence shown here is derived from an EMBL/GenBank/DDBJ whole genome shotgun (WGS) entry which is preliminary data.</text>
</comment>
<dbReference type="SUPFAM" id="SSF56601">
    <property type="entry name" value="beta-lactamase/transpeptidase-like"/>
    <property type="match status" value="1"/>
</dbReference>
<keyword evidence="2" id="KW-1185">Reference proteome</keyword>
<sequence>MNNHGFEMFDEEWGRAPLPMAGLRSTTWDLAVFTQMFLNRGV</sequence>
<reference evidence="1 2" key="1">
    <citation type="submission" date="2006-02" db="EMBL/GenBank/DDBJ databases">
        <authorList>
            <person name="Waterbury J."/>
            <person name="Ferriera S."/>
            <person name="Johnson J."/>
            <person name="Kravitz S."/>
            <person name="Halpern A."/>
            <person name="Remington K."/>
            <person name="Beeson K."/>
            <person name="Tran B."/>
            <person name="Rogers Y.-H."/>
            <person name="Friedman R."/>
            <person name="Venter J.C."/>
        </authorList>
    </citation>
    <scope>NUCLEOTIDE SEQUENCE [LARGE SCALE GENOMIC DNA]</scope>
    <source>
        <strain evidence="1 2">Nb-231</strain>
    </source>
</reference>
<proteinExistence type="predicted"/>
<gene>
    <name evidence="1" type="ORF">NB231_05285</name>
</gene>
<dbReference type="HOGENOM" id="CLU_3254708_0_0_6"/>
<name>A4BQE1_9GAMM</name>
<dbReference type="Proteomes" id="UP000003374">
    <property type="component" value="Unassembled WGS sequence"/>
</dbReference>
<dbReference type="InterPro" id="IPR012338">
    <property type="entry name" value="Beta-lactam/transpept-like"/>
</dbReference>
<evidence type="ECO:0000313" key="1">
    <source>
        <dbReference type="EMBL" id="EAR22296.1"/>
    </source>
</evidence>
<dbReference type="AlphaFoldDB" id="A4BQE1"/>